<evidence type="ECO:0000313" key="9">
    <source>
        <dbReference type="EMBL" id="CAG2056198.1"/>
    </source>
</evidence>
<proteinExistence type="predicted"/>
<keyword evidence="2" id="KW-0964">Secreted</keyword>
<evidence type="ECO:0000256" key="2">
    <source>
        <dbReference type="ARBA" id="ARBA00022525"/>
    </source>
</evidence>
<feature type="domain" description="Peptidase S1" evidence="8">
    <location>
        <begin position="47"/>
        <end position="287"/>
    </location>
</feature>
<dbReference type="SUPFAM" id="SSF50494">
    <property type="entry name" value="Trypsin-like serine proteases"/>
    <property type="match status" value="1"/>
</dbReference>
<keyword evidence="10" id="KW-1185">Reference proteome</keyword>
<dbReference type="PROSITE" id="PS00135">
    <property type="entry name" value="TRYPSIN_SER"/>
    <property type="match status" value="1"/>
</dbReference>
<dbReference type="PANTHER" id="PTHR24264">
    <property type="entry name" value="TRYPSIN-RELATED"/>
    <property type="match status" value="1"/>
</dbReference>
<dbReference type="InterPro" id="IPR050127">
    <property type="entry name" value="Serine_Proteases_S1"/>
</dbReference>
<evidence type="ECO:0000256" key="3">
    <source>
        <dbReference type="ARBA" id="ARBA00022670"/>
    </source>
</evidence>
<dbReference type="PROSITE" id="PS50240">
    <property type="entry name" value="TRYPSIN_DOM"/>
    <property type="match status" value="1"/>
</dbReference>
<dbReference type="Gene3D" id="2.40.10.10">
    <property type="entry name" value="Trypsin-like serine proteases"/>
    <property type="match status" value="1"/>
</dbReference>
<name>A0ABN7NNQ3_TIMPD</name>
<gene>
    <name evidence="9" type="ORF">TPAB3V08_LOCUS3193</name>
</gene>
<dbReference type="InterPro" id="IPR001254">
    <property type="entry name" value="Trypsin_dom"/>
</dbReference>
<keyword evidence="3 7" id="KW-0645">Protease</keyword>
<evidence type="ECO:0000313" key="10">
    <source>
        <dbReference type="Proteomes" id="UP001153148"/>
    </source>
</evidence>
<evidence type="ECO:0000259" key="8">
    <source>
        <dbReference type="PROSITE" id="PS50240"/>
    </source>
</evidence>
<dbReference type="EMBL" id="CAJPIN010003515">
    <property type="protein sequence ID" value="CAG2056198.1"/>
    <property type="molecule type" value="Genomic_DNA"/>
</dbReference>
<dbReference type="CDD" id="cd00190">
    <property type="entry name" value="Tryp_SPc"/>
    <property type="match status" value="1"/>
</dbReference>
<comment type="caution">
    <text evidence="9">The sequence shown here is derived from an EMBL/GenBank/DDBJ whole genome shotgun (WGS) entry which is preliminary data.</text>
</comment>
<evidence type="ECO:0000256" key="7">
    <source>
        <dbReference type="RuleBase" id="RU363034"/>
    </source>
</evidence>
<reference evidence="9" key="1">
    <citation type="submission" date="2021-03" db="EMBL/GenBank/DDBJ databases">
        <authorList>
            <person name="Tran Van P."/>
        </authorList>
    </citation>
    <scope>NUCLEOTIDE SEQUENCE</scope>
</reference>
<sequence>MADRGPLPDRRYIFKDFDEIAVVGGGRCYWFLKSSVNKNDSPKAGKIYNGEKAESGEFPFLVAVEHTWFGQFCGGSVLNEYWVITAAHCFMEEKAPDIVQVRAGSLEIDEGGTVHKAEQIIVHNKFSEPFLYDNDITLIKVKNRLDENPYVTFVNLPTSHTKILKSGVKVYAAGWGITSSNRLSGFRSNILLKVTLNILDHNKCAKAAFFKRYQDADLKLTNNMICTQTIGKDTTAGDSGGPLLLREGTNMTLVGIVSFGEGTGKQGDPGVYTKVANYQTWIHKNILGV</sequence>
<dbReference type="InterPro" id="IPR033116">
    <property type="entry name" value="TRYPSIN_SER"/>
</dbReference>
<dbReference type="InterPro" id="IPR018114">
    <property type="entry name" value="TRYPSIN_HIS"/>
</dbReference>
<dbReference type="SMART" id="SM00020">
    <property type="entry name" value="Tryp_SPc"/>
    <property type="match status" value="1"/>
</dbReference>
<protein>
    <recommendedName>
        <fullName evidence="8">Peptidase S1 domain-containing protein</fullName>
    </recommendedName>
</protein>
<organism evidence="9 10">
    <name type="scientific">Timema podura</name>
    <name type="common">Walking stick</name>
    <dbReference type="NCBI Taxonomy" id="61482"/>
    <lineage>
        <taxon>Eukaryota</taxon>
        <taxon>Metazoa</taxon>
        <taxon>Ecdysozoa</taxon>
        <taxon>Arthropoda</taxon>
        <taxon>Hexapoda</taxon>
        <taxon>Insecta</taxon>
        <taxon>Pterygota</taxon>
        <taxon>Neoptera</taxon>
        <taxon>Polyneoptera</taxon>
        <taxon>Phasmatodea</taxon>
        <taxon>Timematodea</taxon>
        <taxon>Timematoidea</taxon>
        <taxon>Timematidae</taxon>
        <taxon>Timema</taxon>
    </lineage>
</organism>
<dbReference type="PRINTS" id="PR00722">
    <property type="entry name" value="CHYMOTRYPSIN"/>
</dbReference>
<evidence type="ECO:0000256" key="1">
    <source>
        <dbReference type="ARBA" id="ARBA00004613"/>
    </source>
</evidence>
<keyword evidence="5 7" id="KW-0720">Serine protease</keyword>
<dbReference type="PROSITE" id="PS00134">
    <property type="entry name" value="TRYPSIN_HIS"/>
    <property type="match status" value="1"/>
</dbReference>
<dbReference type="InterPro" id="IPR001314">
    <property type="entry name" value="Peptidase_S1A"/>
</dbReference>
<evidence type="ECO:0000256" key="4">
    <source>
        <dbReference type="ARBA" id="ARBA00022801"/>
    </source>
</evidence>
<keyword evidence="4 7" id="KW-0378">Hydrolase</keyword>
<dbReference type="PANTHER" id="PTHR24264:SF65">
    <property type="entry name" value="SRCR DOMAIN-CONTAINING PROTEIN"/>
    <property type="match status" value="1"/>
</dbReference>
<keyword evidence="6" id="KW-1015">Disulfide bond</keyword>
<accession>A0ABN7NNQ3</accession>
<evidence type="ECO:0000256" key="5">
    <source>
        <dbReference type="ARBA" id="ARBA00022825"/>
    </source>
</evidence>
<evidence type="ECO:0000256" key="6">
    <source>
        <dbReference type="ARBA" id="ARBA00023157"/>
    </source>
</evidence>
<dbReference type="InterPro" id="IPR009003">
    <property type="entry name" value="Peptidase_S1_PA"/>
</dbReference>
<dbReference type="Proteomes" id="UP001153148">
    <property type="component" value="Unassembled WGS sequence"/>
</dbReference>
<dbReference type="InterPro" id="IPR043504">
    <property type="entry name" value="Peptidase_S1_PA_chymotrypsin"/>
</dbReference>
<comment type="subcellular location">
    <subcellularLocation>
        <location evidence="1">Secreted</location>
    </subcellularLocation>
</comment>
<dbReference type="Pfam" id="PF00089">
    <property type="entry name" value="Trypsin"/>
    <property type="match status" value="1"/>
</dbReference>